<protein>
    <submittedName>
        <fullName evidence="1">Uncharacterized protein</fullName>
    </submittedName>
</protein>
<gene>
    <name evidence="1" type="ORF">PYW08_009555</name>
</gene>
<dbReference type="EMBL" id="CM056800">
    <property type="protein sequence ID" value="KAJ8709551.1"/>
    <property type="molecule type" value="Genomic_DNA"/>
</dbReference>
<organism evidence="1 2">
    <name type="scientific">Mythimna loreyi</name>
    <dbReference type="NCBI Taxonomy" id="667449"/>
    <lineage>
        <taxon>Eukaryota</taxon>
        <taxon>Metazoa</taxon>
        <taxon>Ecdysozoa</taxon>
        <taxon>Arthropoda</taxon>
        <taxon>Hexapoda</taxon>
        <taxon>Insecta</taxon>
        <taxon>Pterygota</taxon>
        <taxon>Neoptera</taxon>
        <taxon>Endopterygota</taxon>
        <taxon>Lepidoptera</taxon>
        <taxon>Glossata</taxon>
        <taxon>Ditrysia</taxon>
        <taxon>Noctuoidea</taxon>
        <taxon>Noctuidae</taxon>
        <taxon>Noctuinae</taxon>
        <taxon>Hadenini</taxon>
        <taxon>Mythimna</taxon>
    </lineage>
</organism>
<keyword evidence="2" id="KW-1185">Reference proteome</keyword>
<comment type="caution">
    <text evidence="1">The sequence shown here is derived from an EMBL/GenBank/DDBJ whole genome shotgun (WGS) entry which is preliminary data.</text>
</comment>
<proteinExistence type="predicted"/>
<reference evidence="1" key="1">
    <citation type="submission" date="2023-03" db="EMBL/GenBank/DDBJ databases">
        <title>Chromosome-level genomes of two armyworms, Mythimna separata and Mythimna loreyi, provide insights into the biosynthesis and reception of sex pheromones.</title>
        <authorList>
            <person name="Zhao H."/>
        </authorList>
    </citation>
    <scope>NUCLEOTIDE SEQUENCE</scope>
    <source>
        <strain evidence="1">BeijingLab</strain>
    </source>
</reference>
<evidence type="ECO:0000313" key="1">
    <source>
        <dbReference type="EMBL" id="KAJ8709551.1"/>
    </source>
</evidence>
<evidence type="ECO:0000313" key="2">
    <source>
        <dbReference type="Proteomes" id="UP001231649"/>
    </source>
</evidence>
<name>A0ACC2Q6E2_9NEOP</name>
<dbReference type="Proteomes" id="UP001231649">
    <property type="component" value="Chromosome 24"/>
</dbReference>
<accession>A0ACC2Q6E2</accession>
<sequence>MKTCLKYFVLFLCLNYIEGSFRCDYRYSSTVKGWFKHIVIPANWYDARLRCELEGAFLVSPSTLKIKSEMIHIIKNSTLKREIFTGIHATLSQGDYHSIAGTPLVKLPVSWAVNEPNNLHNKESCITFDSNGVIADRSCEETRPYICYRAGDPQVPANECGTVDPEYHFDTRTNKCYKFHKVARNYTRAAFACAAEGGYLAIINNVVEATVLGQIFSQIDPNEIMVGRPDWWKNVTFIGFHNWRERVEWRTVHGQTLTEAGYDEFYPGEPNGEDNGEYCGCIFRSGLLCNIWCDKEFTFICEKTPSYPGVCYET</sequence>